<dbReference type="Pfam" id="PF23005">
    <property type="entry name" value="DUF7032"/>
    <property type="match status" value="1"/>
</dbReference>
<dbReference type="Gene3D" id="1.25.10.10">
    <property type="entry name" value="Leucine-rich Repeat Variant"/>
    <property type="match status" value="2"/>
</dbReference>
<sequence>MKPPEGDNRLGDCRSLLASLSEAIPAVRSFRGRWKAISATLDRLRTAVNDIADLPGNELSDELLSSLSQTLAVTLSLFQSCCAPEPPAGRLRAQSDLAAAASFLDQHAADADLLLRSGALLDPLPPKIPASSACTAKKGTVRREALRNEARTLVTRLQIGSVASRVAALSSLMVLIGGDDKNVVIAAAQGLVPALVRFLDYSSQSYPDATEKAVGAIARVSSVESCRYLLVAEGNSLLSHLFRVLVEPDGSGSTKEKACAALETLTFQRDVAMSVGAGGSISVVLQTCRTGTPPAQATAAGVLKHLAAQKELRQNFLLEGAVPVLIQILRSGTVLAQENAAACLSNLIAGEEEQNLKLDIFQEGGLDCLRNYWETAAANHRDLEPAIRFLRNLSSSTFWAELILSFGFLFRIILALDSSSGSIRIEAARAVAELGNASTEKSSKEGVEQAVPRLTRMLEAKGAEEKEAAVTALASLMPFPICRRMMRKDEKGIINVIMLLDPLVCNVEKKHAVSVLLAISQARQCRKLVVAAGARGFMPWLESTQVEGAKRLSEILAKGKLLGVFPRS</sequence>
<feature type="repeat" description="ARM" evidence="1">
    <location>
        <begin position="190"/>
        <end position="235"/>
    </location>
</feature>
<feature type="repeat" description="ARM" evidence="1">
    <location>
        <begin position="320"/>
        <end position="354"/>
    </location>
</feature>
<reference evidence="3 4" key="1">
    <citation type="journal article" date="2017" name="Nature">
        <title>The Apostasia genome and the evolution of orchids.</title>
        <authorList>
            <person name="Zhang G.Q."/>
            <person name="Liu K.W."/>
            <person name="Li Z."/>
            <person name="Lohaus R."/>
            <person name="Hsiao Y.Y."/>
            <person name="Niu S.C."/>
            <person name="Wang J.Y."/>
            <person name="Lin Y.C."/>
            <person name="Xu Q."/>
            <person name="Chen L.J."/>
            <person name="Yoshida K."/>
            <person name="Fujiwara S."/>
            <person name="Wang Z.W."/>
            <person name="Zhang Y.Q."/>
            <person name="Mitsuda N."/>
            <person name="Wang M."/>
            <person name="Liu G.H."/>
            <person name="Pecoraro L."/>
            <person name="Huang H.X."/>
            <person name="Xiao X.J."/>
            <person name="Lin M."/>
            <person name="Wu X.Y."/>
            <person name="Wu W.L."/>
            <person name="Chen Y.Y."/>
            <person name="Chang S.B."/>
            <person name="Sakamoto S."/>
            <person name="Ohme-Takagi M."/>
            <person name="Yagi M."/>
            <person name="Zeng S.J."/>
            <person name="Shen C.Y."/>
            <person name="Yeh C.M."/>
            <person name="Luo Y.B."/>
            <person name="Tsai W.C."/>
            <person name="Van de Peer Y."/>
            <person name="Liu Z.J."/>
        </authorList>
    </citation>
    <scope>NUCLEOTIDE SEQUENCE [LARGE SCALE GENOMIC DNA]</scope>
    <source>
        <strain evidence="4">cv. Shenzhen</strain>
        <tissue evidence="3">Stem</tissue>
    </source>
</reference>
<organism evidence="3 4">
    <name type="scientific">Apostasia shenzhenica</name>
    <dbReference type="NCBI Taxonomy" id="1088818"/>
    <lineage>
        <taxon>Eukaryota</taxon>
        <taxon>Viridiplantae</taxon>
        <taxon>Streptophyta</taxon>
        <taxon>Embryophyta</taxon>
        <taxon>Tracheophyta</taxon>
        <taxon>Spermatophyta</taxon>
        <taxon>Magnoliopsida</taxon>
        <taxon>Liliopsida</taxon>
        <taxon>Asparagales</taxon>
        <taxon>Orchidaceae</taxon>
        <taxon>Apostasioideae</taxon>
        <taxon>Apostasia</taxon>
    </lineage>
</organism>
<dbReference type="PANTHER" id="PTHR46043:SF13">
    <property type="entry name" value="ARM REPEAT SUPERFAMILY PROTEIN"/>
    <property type="match status" value="1"/>
</dbReference>
<dbReference type="SMART" id="SM00185">
    <property type="entry name" value="ARM"/>
    <property type="match status" value="3"/>
</dbReference>
<proteinExistence type="predicted"/>
<evidence type="ECO:0000256" key="1">
    <source>
        <dbReference type="PROSITE-ProRule" id="PRU00259"/>
    </source>
</evidence>
<evidence type="ECO:0000313" key="3">
    <source>
        <dbReference type="EMBL" id="PKA56900.1"/>
    </source>
</evidence>
<evidence type="ECO:0000313" key="4">
    <source>
        <dbReference type="Proteomes" id="UP000236161"/>
    </source>
</evidence>
<dbReference type="OrthoDB" id="7537227at2759"/>
<feature type="domain" description="DUF7032" evidence="2">
    <location>
        <begin position="15"/>
        <end position="118"/>
    </location>
</feature>
<gene>
    <name evidence="3" type="primary">PUB12</name>
    <name evidence="3" type="ORF">AXF42_Ash002203</name>
</gene>
<dbReference type="InterPro" id="IPR011989">
    <property type="entry name" value="ARM-like"/>
</dbReference>
<dbReference type="Proteomes" id="UP000236161">
    <property type="component" value="Unassembled WGS sequence"/>
</dbReference>
<dbReference type="STRING" id="1088818.A0A2I0AMV4"/>
<evidence type="ECO:0000259" key="2">
    <source>
        <dbReference type="Pfam" id="PF23005"/>
    </source>
</evidence>
<dbReference type="PANTHER" id="PTHR46043">
    <property type="entry name" value="ARM REPEAT SUPERFAMILY PROTEIN"/>
    <property type="match status" value="1"/>
</dbReference>
<dbReference type="PROSITE" id="PS50176">
    <property type="entry name" value="ARM_REPEAT"/>
    <property type="match status" value="2"/>
</dbReference>
<keyword evidence="4" id="KW-1185">Reference proteome</keyword>
<dbReference type="InterPro" id="IPR054296">
    <property type="entry name" value="DUF7032"/>
</dbReference>
<dbReference type="InterPro" id="IPR016024">
    <property type="entry name" value="ARM-type_fold"/>
</dbReference>
<protein>
    <submittedName>
        <fullName evidence="3">U-box domain-containing protein 12</fullName>
    </submittedName>
</protein>
<dbReference type="Pfam" id="PF00514">
    <property type="entry name" value="Arm"/>
    <property type="match status" value="1"/>
</dbReference>
<dbReference type="EMBL" id="KZ451969">
    <property type="protein sequence ID" value="PKA56900.1"/>
    <property type="molecule type" value="Genomic_DNA"/>
</dbReference>
<dbReference type="SUPFAM" id="SSF48371">
    <property type="entry name" value="ARM repeat"/>
    <property type="match status" value="1"/>
</dbReference>
<dbReference type="AlphaFoldDB" id="A0A2I0AMV4"/>
<name>A0A2I0AMV4_9ASPA</name>
<dbReference type="InterPro" id="IPR000225">
    <property type="entry name" value="Armadillo"/>
</dbReference>
<accession>A0A2I0AMV4</accession>